<evidence type="ECO:0000313" key="2">
    <source>
        <dbReference type="Proteomes" id="UP000298652"/>
    </source>
</evidence>
<gene>
    <name evidence="1" type="ORF">SEVIR_9G217500v2</name>
</gene>
<dbReference type="EMBL" id="CM016560">
    <property type="protein sequence ID" value="TKV93307.1"/>
    <property type="molecule type" value="Genomic_DNA"/>
</dbReference>
<sequence length="186" mass="20384">MSPRPGKCPQHPIFQLQRAYSWLLAPALPSFLVSGGSPAHSRANLSPVLAAAASTVHPAVHQPPAPPCRPAGSNRHHRRLLCRPELPLGSPETAHNTAVCWKRGVIHFSIGIFVASQLLHCSLFHCCGYGWYQVPATESLWWQCGTCTSSCAERLNPTSFKPVYINVVFELSMCKCNHSSGTYRGR</sequence>
<accession>A0A4U6SWE9</accession>
<reference evidence="1" key="1">
    <citation type="submission" date="2019-03" db="EMBL/GenBank/DDBJ databases">
        <title>WGS assembly of Setaria viridis.</title>
        <authorList>
            <person name="Huang P."/>
            <person name="Jenkins J."/>
            <person name="Grimwood J."/>
            <person name="Barry K."/>
            <person name="Healey A."/>
            <person name="Mamidi S."/>
            <person name="Sreedasyam A."/>
            <person name="Shu S."/>
            <person name="Feldman M."/>
            <person name="Wu J."/>
            <person name="Yu Y."/>
            <person name="Chen C."/>
            <person name="Johnson J."/>
            <person name="Rokhsar D."/>
            <person name="Baxter I."/>
            <person name="Schmutz J."/>
            <person name="Brutnell T."/>
            <person name="Kellogg E."/>
        </authorList>
    </citation>
    <scope>NUCLEOTIDE SEQUENCE [LARGE SCALE GENOMIC DNA]</scope>
</reference>
<protein>
    <submittedName>
        <fullName evidence="1">Uncharacterized protein</fullName>
    </submittedName>
</protein>
<evidence type="ECO:0000313" key="1">
    <source>
        <dbReference type="EMBL" id="TKV93307.1"/>
    </source>
</evidence>
<keyword evidence="2" id="KW-1185">Reference proteome</keyword>
<dbReference type="AlphaFoldDB" id="A0A4U6SWE9"/>
<organism evidence="1 2">
    <name type="scientific">Setaria viridis</name>
    <name type="common">Green bristlegrass</name>
    <name type="synonym">Setaria italica subsp. viridis</name>
    <dbReference type="NCBI Taxonomy" id="4556"/>
    <lineage>
        <taxon>Eukaryota</taxon>
        <taxon>Viridiplantae</taxon>
        <taxon>Streptophyta</taxon>
        <taxon>Embryophyta</taxon>
        <taxon>Tracheophyta</taxon>
        <taxon>Spermatophyta</taxon>
        <taxon>Magnoliopsida</taxon>
        <taxon>Liliopsida</taxon>
        <taxon>Poales</taxon>
        <taxon>Poaceae</taxon>
        <taxon>PACMAD clade</taxon>
        <taxon>Panicoideae</taxon>
        <taxon>Panicodae</taxon>
        <taxon>Paniceae</taxon>
        <taxon>Cenchrinae</taxon>
        <taxon>Setaria</taxon>
    </lineage>
</organism>
<dbReference type="Proteomes" id="UP000298652">
    <property type="component" value="Chromosome 9"/>
</dbReference>
<dbReference type="Gramene" id="TKV93307">
    <property type="protein sequence ID" value="TKV93307"/>
    <property type="gene ID" value="SEVIR_9G217500v2"/>
</dbReference>
<name>A0A4U6SWE9_SETVI</name>
<proteinExistence type="predicted"/>